<dbReference type="EMBL" id="FPCG01000012">
    <property type="protein sequence ID" value="SFV24611.1"/>
    <property type="molecule type" value="Genomic_DNA"/>
</dbReference>
<evidence type="ECO:0000313" key="18">
    <source>
        <dbReference type="Proteomes" id="UP000198881"/>
    </source>
</evidence>
<name>A0A1I7MRS8_9MICC</name>
<dbReference type="GO" id="GO:0044206">
    <property type="term" value="P:UMP salvage"/>
    <property type="evidence" value="ECO:0007669"/>
    <property type="project" value="UniProtKB-UniRule"/>
</dbReference>
<feature type="binding site" evidence="15">
    <location>
        <begin position="200"/>
        <end position="202"/>
    </location>
    <ligand>
        <name>uracil</name>
        <dbReference type="ChEBI" id="CHEBI:17568"/>
    </ligand>
</feature>
<keyword evidence="5 15" id="KW-0328">Glycosyltransferase</keyword>
<dbReference type="Proteomes" id="UP000198881">
    <property type="component" value="Unassembled WGS sequence"/>
</dbReference>
<keyword evidence="9 15" id="KW-0342">GTP-binding</keyword>
<evidence type="ECO:0000256" key="6">
    <source>
        <dbReference type="ARBA" id="ARBA00022679"/>
    </source>
</evidence>
<dbReference type="GO" id="GO:0005525">
    <property type="term" value="F:GTP binding"/>
    <property type="evidence" value="ECO:0007669"/>
    <property type="project" value="UniProtKB-KW"/>
</dbReference>
<evidence type="ECO:0000256" key="14">
    <source>
        <dbReference type="ARBA" id="ARBA00079807"/>
    </source>
</evidence>
<evidence type="ECO:0000313" key="17">
    <source>
        <dbReference type="EMBL" id="SFV24611.1"/>
    </source>
</evidence>
<evidence type="ECO:0000256" key="4">
    <source>
        <dbReference type="ARBA" id="ARBA00022533"/>
    </source>
</evidence>
<feature type="binding site" evidence="15">
    <location>
        <begin position="130"/>
        <end position="138"/>
    </location>
    <ligand>
        <name>5-phospho-alpha-D-ribose 1-diphosphate</name>
        <dbReference type="ChEBI" id="CHEBI:58017"/>
    </ligand>
</feature>
<dbReference type="Gene3D" id="3.40.50.2020">
    <property type="match status" value="1"/>
</dbReference>
<evidence type="ECO:0000256" key="10">
    <source>
        <dbReference type="ARBA" id="ARBA00031082"/>
    </source>
</evidence>
<dbReference type="UniPathway" id="UPA00574">
    <property type="reaction ID" value="UER00636"/>
</dbReference>
<accession>A0A1I7MRS8</accession>
<dbReference type="EC" id="2.4.2.9" evidence="3 15"/>
<dbReference type="InterPro" id="IPR050054">
    <property type="entry name" value="UPRTase/APRTase"/>
</dbReference>
<comment type="activity regulation">
    <text evidence="15">Allosterically activated by GTP.</text>
</comment>
<evidence type="ECO:0000256" key="15">
    <source>
        <dbReference type="HAMAP-Rule" id="MF_01218"/>
    </source>
</evidence>
<gene>
    <name evidence="15" type="primary">upp</name>
    <name evidence="17" type="ORF">SAMN04487966_11213</name>
</gene>
<feature type="binding site" evidence="15">
    <location>
        <position position="195"/>
    </location>
    <ligand>
        <name>uracil</name>
        <dbReference type="ChEBI" id="CHEBI:17568"/>
    </ligand>
</feature>
<evidence type="ECO:0000256" key="2">
    <source>
        <dbReference type="ARBA" id="ARBA00009516"/>
    </source>
</evidence>
<dbReference type="HAMAP" id="MF_01218_B">
    <property type="entry name" value="Upp_B"/>
    <property type="match status" value="1"/>
</dbReference>
<dbReference type="GO" id="GO:0000287">
    <property type="term" value="F:magnesium ion binding"/>
    <property type="evidence" value="ECO:0007669"/>
    <property type="project" value="UniProtKB-UniRule"/>
</dbReference>
<keyword evidence="8 15" id="KW-0460">Magnesium</keyword>
<dbReference type="SUPFAM" id="SSF53271">
    <property type="entry name" value="PRTase-like"/>
    <property type="match status" value="1"/>
</dbReference>
<protein>
    <recommendedName>
        <fullName evidence="13 15">Uracil phosphoribosyltransferase</fullName>
        <ecNumber evidence="3 15">2.4.2.9</ecNumber>
    </recommendedName>
    <alternativeName>
        <fullName evidence="10 15">UMP pyrophosphorylase</fullName>
    </alternativeName>
    <alternativeName>
        <fullName evidence="14 15">UPRTase</fullName>
    </alternativeName>
</protein>
<dbReference type="GO" id="GO:0006223">
    <property type="term" value="P:uracil salvage"/>
    <property type="evidence" value="ECO:0007669"/>
    <property type="project" value="InterPro"/>
</dbReference>
<keyword evidence="18" id="KW-1185">Reference proteome</keyword>
<keyword evidence="4 15" id="KW-0021">Allosteric enzyme</keyword>
<evidence type="ECO:0000259" key="16">
    <source>
        <dbReference type="Pfam" id="PF14681"/>
    </source>
</evidence>
<dbReference type="PANTHER" id="PTHR32315">
    <property type="entry name" value="ADENINE PHOSPHORIBOSYLTRANSFERASE"/>
    <property type="match status" value="1"/>
</dbReference>
<evidence type="ECO:0000256" key="8">
    <source>
        <dbReference type="ARBA" id="ARBA00022842"/>
    </source>
</evidence>
<dbReference type="FunFam" id="3.40.50.2020:FF:000003">
    <property type="entry name" value="Uracil phosphoribosyltransferase"/>
    <property type="match status" value="1"/>
</dbReference>
<evidence type="ECO:0000256" key="5">
    <source>
        <dbReference type="ARBA" id="ARBA00022676"/>
    </source>
</evidence>
<dbReference type="CDD" id="cd06223">
    <property type="entry name" value="PRTases_typeI"/>
    <property type="match status" value="1"/>
</dbReference>
<dbReference type="InterPro" id="IPR005765">
    <property type="entry name" value="UPRT"/>
</dbReference>
<dbReference type="GO" id="GO:0004845">
    <property type="term" value="F:uracil phosphoribosyltransferase activity"/>
    <property type="evidence" value="ECO:0007669"/>
    <property type="project" value="UniProtKB-UniRule"/>
</dbReference>
<evidence type="ECO:0000256" key="12">
    <source>
        <dbReference type="ARBA" id="ARBA00056901"/>
    </source>
</evidence>
<comment type="cofactor">
    <cofactor evidence="15">
        <name>Mg(2+)</name>
        <dbReference type="ChEBI" id="CHEBI:18420"/>
    </cofactor>
    <text evidence="15">Binds 1 Mg(2+) ion per subunit. The magnesium is bound as Mg-PRPP.</text>
</comment>
<evidence type="ECO:0000256" key="9">
    <source>
        <dbReference type="ARBA" id="ARBA00023134"/>
    </source>
</evidence>
<evidence type="ECO:0000256" key="11">
    <source>
        <dbReference type="ARBA" id="ARBA00052919"/>
    </source>
</evidence>
<dbReference type="OrthoDB" id="9781675at2"/>
<comment type="function">
    <text evidence="12 15">Catalyzes the conversion of uracil and 5-phospho-alpha-D-ribose 1-diphosphate (PRPP) to UMP and diphosphate.</text>
</comment>
<reference evidence="17 18" key="1">
    <citation type="submission" date="2016-10" db="EMBL/GenBank/DDBJ databases">
        <authorList>
            <person name="de Groot N.N."/>
        </authorList>
    </citation>
    <scope>NUCLEOTIDE SEQUENCE [LARGE SCALE GENOMIC DNA]</scope>
    <source>
        <strain evidence="17 18">CGMCC 1.7054</strain>
    </source>
</reference>
<dbReference type="NCBIfam" id="NF001097">
    <property type="entry name" value="PRK00129.1"/>
    <property type="match status" value="1"/>
</dbReference>
<dbReference type="RefSeq" id="WP_091699171.1">
    <property type="nucleotide sequence ID" value="NZ_CAMIGK010000178.1"/>
</dbReference>
<dbReference type="NCBIfam" id="TIGR01091">
    <property type="entry name" value="upp"/>
    <property type="match status" value="1"/>
</dbReference>
<sequence length="211" mass="23316">MRVQVVEHPLVAHKLTVLRKKETPSITFRQLTEELVMLLAYEATRDVAMEDVDIQTPVTSTTGRRLARPTPLVVPILRAGLGMLEGMVRMAPTAEVGFLGMARNEETLDIVTYAERLPADLTGRHVFVLDPMLATGGTLVESIRFLYERNASRVTCICLLAAPEGIERLERELEGVEVDLFVAAIDERLDENAYIVPGLGDAGDRLYGLAE</sequence>
<dbReference type="GO" id="GO:0005737">
    <property type="term" value="C:cytoplasm"/>
    <property type="evidence" value="ECO:0007669"/>
    <property type="project" value="UniProtKB-ARBA"/>
</dbReference>
<proteinExistence type="inferred from homology"/>
<keyword evidence="7 15" id="KW-0547">Nucleotide-binding</keyword>
<feature type="domain" description="Phosphoribosyltransferase" evidence="16">
    <location>
        <begin position="5"/>
        <end position="208"/>
    </location>
</feature>
<comment type="similarity">
    <text evidence="2 15">Belongs to the UPRTase family.</text>
</comment>
<comment type="catalytic activity">
    <reaction evidence="11 15">
        <text>UMP + diphosphate = 5-phospho-alpha-D-ribose 1-diphosphate + uracil</text>
        <dbReference type="Rhea" id="RHEA:13017"/>
        <dbReference type="ChEBI" id="CHEBI:17568"/>
        <dbReference type="ChEBI" id="CHEBI:33019"/>
        <dbReference type="ChEBI" id="CHEBI:57865"/>
        <dbReference type="ChEBI" id="CHEBI:58017"/>
        <dbReference type="EC" id="2.4.2.9"/>
    </reaction>
</comment>
<feature type="binding site" evidence="15">
    <location>
        <position position="78"/>
    </location>
    <ligand>
        <name>5-phospho-alpha-D-ribose 1-diphosphate</name>
        <dbReference type="ChEBI" id="CHEBI:58017"/>
    </ligand>
</feature>
<evidence type="ECO:0000256" key="7">
    <source>
        <dbReference type="ARBA" id="ARBA00022741"/>
    </source>
</evidence>
<dbReference type="InterPro" id="IPR000836">
    <property type="entry name" value="PRTase_dom"/>
</dbReference>
<comment type="pathway">
    <text evidence="1 15">Pyrimidine metabolism; UMP biosynthesis via salvage pathway; UMP from uracil: step 1/1.</text>
</comment>
<feature type="binding site" evidence="15">
    <location>
        <position position="201"/>
    </location>
    <ligand>
        <name>5-phospho-alpha-D-ribose 1-diphosphate</name>
        <dbReference type="ChEBI" id="CHEBI:58017"/>
    </ligand>
</feature>
<keyword evidence="6 15" id="KW-0808">Transferase</keyword>
<dbReference type="InterPro" id="IPR029057">
    <property type="entry name" value="PRTase-like"/>
</dbReference>
<dbReference type="AlphaFoldDB" id="A0A1I7MRS8"/>
<evidence type="ECO:0000256" key="1">
    <source>
        <dbReference type="ARBA" id="ARBA00005180"/>
    </source>
</evidence>
<dbReference type="InterPro" id="IPR034332">
    <property type="entry name" value="Upp_B"/>
</dbReference>
<evidence type="ECO:0000256" key="13">
    <source>
        <dbReference type="ARBA" id="ARBA00072146"/>
    </source>
</evidence>
<feature type="binding site" evidence="15">
    <location>
        <position position="103"/>
    </location>
    <ligand>
        <name>5-phospho-alpha-D-ribose 1-diphosphate</name>
        <dbReference type="ChEBI" id="CHEBI:58017"/>
    </ligand>
</feature>
<dbReference type="PANTHER" id="PTHR32315:SF4">
    <property type="entry name" value="URACIL PHOSPHORIBOSYLTRANSFERASE, CHLOROPLASTIC"/>
    <property type="match status" value="1"/>
</dbReference>
<dbReference type="Pfam" id="PF14681">
    <property type="entry name" value="UPRTase"/>
    <property type="match status" value="1"/>
</dbReference>
<evidence type="ECO:0000256" key="3">
    <source>
        <dbReference type="ARBA" id="ARBA00011894"/>
    </source>
</evidence>
<organism evidence="17 18">
    <name type="scientific">Micrococcus terreus</name>
    <dbReference type="NCBI Taxonomy" id="574650"/>
    <lineage>
        <taxon>Bacteria</taxon>
        <taxon>Bacillati</taxon>
        <taxon>Actinomycetota</taxon>
        <taxon>Actinomycetes</taxon>
        <taxon>Micrococcales</taxon>
        <taxon>Micrococcaceae</taxon>
        <taxon>Micrococcus</taxon>
    </lineage>
</organism>
<dbReference type="STRING" id="574650.SAMN04487966_11213"/>